<keyword evidence="11" id="KW-0808">Transferase</keyword>
<evidence type="ECO:0000256" key="5">
    <source>
        <dbReference type="ARBA" id="ARBA00022989"/>
    </source>
</evidence>
<feature type="compositionally biased region" description="Acidic residues" evidence="7">
    <location>
        <begin position="614"/>
        <end position="623"/>
    </location>
</feature>
<evidence type="ECO:0000256" key="6">
    <source>
        <dbReference type="ARBA" id="ARBA00023136"/>
    </source>
</evidence>
<evidence type="ECO:0000313" key="13">
    <source>
        <dbReference type="Proteomes" id="UP000095709"/>
    </source>
</evidence>
<evidence type="ECO:0000256" key="2">
    <source>
        <dbReference type="ARBA" id="ARBA00004936"/>
    </source>
</evidence>
<dbReference type="PANTHER" id="PTHR47371">
    <property type="entry name" value="LIPOTEICHOIC ACID SYNTHASE"/>
    <property type="match status" value="1"/>
</dbReference>
<dbReference type="Gene3D" id="3.40.720.10">
    <property type="entry name" value="Alkaline Phosphatase, subunit A"/>
    <property type="match status" value="1"/>
</dbReference>
<sequence length="649" mass="73774">MSRKKVQHVGKILFSILSVLLGFLGILLFTSSRWMLATWAHLDMEELVYHLKAPLEGTSKDVLWSYVWSCGMISFAVLAILIALFIILRHRKKVEIILGCICIALGIALSSYSLYNVWTTLDIDTYLHIQNSYSTLIEDNYVNPSQTTITFPEKKRNLIYIYLESMESTYSDKKDGGAYDHNFIPALTNLALDNINFSNSDKLGGAYPTTGTTWTMGGLFAQTSGLPLKLSIQGNEMAYQDSFFPQLSTLGDVLNEAGYKQYFMMGSDAAFGGRKNYFTSHGDYEIDDYYWAISEGLIPEGYYQWWGYEDAKLFEYAKDKLTEISKNDEPFNFSMLTVATHFEDGYKCDECDEKQYGDDHYGMVIDCSSSRVSEFIDWIKEQPFYENTTIILSGDHLTMDSDFCENIDEDYQRSTYNAILNSPILPVHEKNRIFTTMDMFPTTLASLGAVIDGDRLGLGTNLFSDKPTLAEELGFDELNRQLSMGSRFFDELDADLTPVWVGDGEYQKFYIKEEDRFANNEWVTYNPHQLWADGKQSYFIDKDGHAVSGWQKLEDGKWYHFSESDYHLIEGPCDTNPELEEETPDSTSVSDISSASSFTENDLDSTVESSSSGIDEDDFSENEDNSKTIRHLGSSAEDDPHDLSPIDYQ</sequence>
<feature type="transmembrane region" description="Helical" evidence="8">
    <location>
        <begin position="12"/>
        <end position="36"/>
    </location>
</feature>
<dbReference type="Proteomes" id="UP000095709">
    <property type="component" value="Unassembled WGS sequence"/>
</dbReference>
<accession>A0A174I4H1</accession>
<evidence type="ECO:0000256" key="8">
    <source>
        <dbReference type="SAM" id="Phobius"/>
    </source>
</evidence>
<evidence type="ECO:0000313" key="10">
    <source>
        <dbReference type="EMBL" id="CUO27414.1"/>
    </source>
</evidence>
<dbReference type="RefSeq" id="WP_070103202.1">
    <property type="nucleotide sequence ID" value="NZ_CYYV01000007.1"/>
</dbReference>
<evidence type="ECO:0000259" key="9">
    <source>
        <dbReference type="Pfam" id="PF00884"/>
    </source>
</evidence>
<dbReference type="SUPFAM" id="SSF69360">
    <property type="entry name" value="Cell wall binding repeat"/>
    <property type="match status" value="1"/>
</dbReference>
<dbReference type="InterPro" id="IPR050448">
    <property type="entry name" value="OpgB/LTA_synthase_biosynth"/>
</dbReference>
<feature type="compositionally biased region" description="Low complexity" evidence="7">
    <location>
        <begin position="586"/>
        <end position="597"/>
    </location>
</feature>
<dbReference type="GO" id="GO:0016740">
    <property type="term" value="F:transferase activity"/>
    <property type="evidence" value="ECO:0007669"/>
    <property type="project" value="UniProtKB-KW"/>
</dbReference>
<feature type="compositionally biased region" description="Polar residues" evidence="7">
    <location>
        <begin position="598"/>
        <end position="613"/>
    </location>
</feature>
<dbReference type="GO" id="GO:0005886">
    <property type="term" value="C:plasma membrane"/>
    <property type="evidence" value="ECO:0007669"/>
    <property type="project" value="UniProtKB-SubCell"/>
</dbReference>
<evidence type="ECO:0000256" key="3">
    <source>
        <dbReference type="ARBA" id="ARBA00022475"/>
    </source>
</evidence>
<comment type="subcellular location">
    <subcellularLocation>
        <location evidence="1">Cell membrane</location>
        <topology evidence="1">Multi-pass membrane protein</topology>
    </subcellularLocation>
</comment>
<feature type="transmembrane region" description="Helical" evidence="8">
    <location>
        <begin position="66"/>
        <end position="88"/>
    </location>
</feature>
<dbReference type="CDD" id="cd16015">
    <property type="entry name" value="LTA_synthase"/>
    <property type="match status" value="1"/>
</dbReference>
<evidence type="ECO:0000313" key="12">
    <source>
        <dbReference type="Proteomes" id="UP000095706"/>
    </source>
</evidence>
<dbReference type="InterPro" id="IPR000917">
    <property type="entry name" value="Sulfatase_N"/>
</dbReference>
<feature type="region of interest" description="Disordered" evidence="7">
    <location>
        <begin position="570"/>
        <end position="649"/>
    </location>
</feature>
<dbReference type="Proteomes" id="UP000095706">
    <property type="component" value="Unassembled WGS sequence"/>
</dbReference>
<evidence type="ECO:0000256" key="1">
    <source>
        <dbReference type="ARBA" id="ARBA00004651"/>
    </source>
</evidence>
<evidence type="ECO:0000313" key="11">
    <source>
        <dbReference type="EMBL" id="CUO79989.1"/>
    </source>
</evidence>
<evidence type="ECO:0000256" key="4">
    <source>
        <dbReference type="ARBA" id="ARBA00022692"/>
    </source>
</evidence>
<feature type="domain" description="Sulfatase N-terminal" evidence="9">
    <location>
        <begin position="156"/>
        <end position="448"/>
    </location>
</feature>
<gene>
    <name evidence="10" type="ORF">ERS852406_01618</name>
    <name evidence="11" type="ORF">ERS852498_00511</name>
</gene>
<dbReference type="InterPro" id="IPR017850">
    <property type="entry name" value="Alkaline_phosphatase_core_sf"/>
</dbReference>
<dbReference type="EMBL" id="CZAL01000002">
    <property type="protein sequence ID" value="CUO79989.1"/>
    <property type="molecule type" value="Genomic_DNA"/>
</dbReference>
<dbReference type="AlphaFoldDB" id="A0A174I4H1"/>
<evidence type="ECO:0000256" key="7">
    <source>
        <dbReference type="SAM" id="MobiDB-lite"/>
    </source>
</evidence>
<comment type="pathway">
    <text evidence="2">Cell wall biogenesis; lipoteichoic acid biosynthesis.</text>
</comment>
<reference evidence="12 13" key="1">
    <citation type="submission" date="2015-09" db="EMBL/GenBank/DDBJ databases">
        <authorList>
            <consortium name="Pathogen Informatics"/>
        </authorList>
    </citation>
    <scope>NUCLEOTIDE SEQUENCE [LARGE SCALE GENOMIC DNA]</scope>
    <source>
        <strain evidence="10 12">2789STDY5608849</strain>
        <strain evidence="11 13">2789STDY5834885</strain>
    </source>
</reference>
<organism evidence="11 13">
    <name type="scientific">Fusicatenibacter saccharivorans</name>
    <dbReference type="NCBI Taxonomy" id="1150298"/>
    <lineage>
        <taxon>Bacteria</taxon>
        <taxon>Bacillati</taxon>
        <taxon>Bacillota</taxon>
        <taxon>Clostridia</taxon>
        <taxon>Lachnospirales</taxon>
        <taxon>Lachnospiraceae</taxon>
        <taxon>Fusicatenibacter</taxon>
    </lineage>
</organism>
<proteinExistence type="predicted"/>
<dbReference type="PANTHER" id="PTHR47371:SF3">
    <property type="entry name" value="PHOSPHOGLYCEROL TRANSFERASE I"/>
    <property type="match status" value="1"/>
</dbReference>
<keyword evidence="4 8" id="KW-0812">Transmembrane</keyword>
<dbReference type="Pfam" id="PF00884">
    <property type="entry name" value="Sulfatase"/>
    <property type="match status" value="1"/>
</dbReference>
<keyword evidence="3" id="KW-1003">Cell membrane</keyword>
<dbReference type="Gene3D" id="2.10.270.10">
    <property type="entry name" value="Cholin Binding"/>
    <property type="match status" value="1"/>
</dbReference>
<protein>
    <submittedName>
        <fullName evidence="11">Phosphoglycerol transferase I</fullName>
    </submittedName>
</protein>
<dbReference type="SUPFAM" id="SSF53649">
    <property type="entry name" value="Alkaline phosphatase-like"/>
    <property type="match status" value="1"/>
</dbReference>
<name>A0A174I4H1_9FIRM</name>
<keyword evidence="6 8" id="KW-0472">Membrane</keyword>
<keyword evidence="5 8" id="KW-1133">Transmembrane helix</keyword>
<dbReference type="EMBL" id="CYYV01000007">
    <property type="protein sequence ID" value="CUO27414.1"/>
    <property type="molecule type" value="Genomic_DNA"/>
</dbReference>
<feature type="transmembrane region" description="Helical" evidence="8">
    <location>
        <begin position="95"/>
        <end position="115"/>
    </location>
</feature>